<evidence type="ECO:0000256" key="1">
    <source>
        <dbReference type="SAM" id="SignalP"/>
    </source>
</evidence>
<dbReference type="PROSITE" id="PS50206">
    <property type="entry name" value="RHODANESE_3"/>
    <property type="match status" value="1"/>
</dbReference>
<organism evidence="3 4">
    <name type="scientific">Aquabacterium olei</name>
    <dbReference type="NCBI Taxonomy" id="1296669"/>
    <lineage>
        <taxon>Bacteria</taxon>
        <taxon>Pseudomonadati</taxon>
        <taxon>Pseudomonadota</taxon>
        <taxon>Betaproteobacteria</taxon>
        <taxon>Burkholderiales</taxon>
        <taxon>Aquabacterium</taxon>
    </lineage>
</organism>
<feature type="chain" id="PRO_5015981781" evidence="1">
    <location>
        <begin position="26"/>
        <end position="162"/>
    </location>
</feature>
<dbReference type="RefSeq" id="WP_109038420.1">
    <property type="nucleotide sequence ID" value="NZ_CP029210.1"/>
</dbReference>
<gene>
    <name evidence="3" type="ORF">DEH84_14760</name>
</gene>
<dbReference type="GO" id="GO:0016740">
    <property type="term" value="F:transferase activity"/>
    <property type="evidence" value="ECO:0007669"/>
    <property type="project" value="UniProtKB-KW"/>
</dbReference>
<dbReference type="Gene3D" id="3.40.250.10">
    <property type="entry name" value="Rhodanese-like domain"/>
    <property type="match status" value="1"/>
</dbReference>
<keyword evidence="3" id="KW-0808">Transferase</keyword>
<protein>
    <submittedName>
        <fullName evidence="3">Sulfurtransferase</fullName>
    </submittedName>
</protein>
<dbReference type="AlphaFoldDB" id="A0A2U8FYL2"/>
<evidence type="ECO:0000259" key="2">
    <source>
        <dbReference type="PROSITE" id="PS50206"/>
    </source>
</evidence>
<dbReference type="Proteomes" id="UP000244892">
    <property type="component" value="Chromosome"/>
</dbReference>
<feature type="signal peptide" evidence="1">
    <location>
        <begin position="1"/>
        <end position="25"/>
    </location>
</feature>
<evidence type="ECO:0000313" key="3">
    <source>
        <dbReference type="EMBL" id="AWI55306.1"/>
    </source>
</evidence>
<name>A0A2U8FYL2_9BURK</name>
<dbReference type="InterPro" id="IPR036873">
    <property type="entry name" value="Rhodanese-like_dom_sf"/>
</dbReference>
<evidence type="ECO:0000313" key="4">
    <source>
        <dbReference type="Proteomes" id="UP000244892"/>
    </source>
</evidence>
<dbReference type="SUPFAM" id="SSF52821">
    <property type="entry name" value="Rhodanese/Cell cycle control phosphatase"/>
    <property type="match status" value="1"/>
</dbReference>
<keyword evidence="4" id="KW-1185">Reference proteome</keyword>
<dbReference type="KEGG" id="aon:DEH84_14760"/>
<dbReference type="CDD" id="cd00158">
    <property type="entry name" value="RHOD"/>
    <property type="match status" value="1"/>
</dbReference>
<dbReference type="OrthoDB" id="30052at2"/>
<dbReference type="InterPro" id="IPR001763">
    <property type="entry name" value="Rhodanese-like_dom"/>
</dbReference>
<reference evidence="3 4" key="1">
    <citation type="submission" date="2018-05" db="EMBL/GenBank/DDBJ databases">
        <title>complete genome sequence of Aquabacterium olei NBRC 110486.</title>
        <authorList>
            <person name="Tang B."/>
            <person name="Chang J."/>
            <person name="Zhang L."/>
            <person name="Yang H."/>
        </authorList>
    </citation>
    <scope>NUCLEOTIDE SEQUENCE [LARGE SCALE GENOMIC DNA]</scope>
    <source>
        <strain evidence="3 4">NBRC 110486</strain>
    </source>
</reference>
<dbReference type="EMBL" id="CP029210">
    <property type="protein sequence ID" value="AWI55306.1"/>
    <property type="molecule type" value="Genomic_DNA"/>
</dbReference>
<feature type="domain" description="Rhodanese" evidence="2">
    <location>
        <begin position="65"/>
        <end position="152"/>
    </location>
</feature>
<accession>A0A2U8FYL2</accession>
<keyword evidence="1" id="KW-0732">Signal</keyword>
<sequence length="162" mass="17309">MTTRSVLSLLSIAAAVTLSAPAAHAQEAAPAGEPAASAPKPYVAPPWTYKTRQLSRNDVDRLLSNPKKLLVLDVRRPDELVKYGSLAVYLSVQLKDLPYALDYIPRDRQIITVSNRAHRAGAAGDLLASKGYKVAGALGSEDYREAGGSLQKVLPPPPKPAQ</sequence>
<proteinExistence type="predicted"/>